<dbReference type="Proteomes" id="UP000645257">
    <property type="component" value="Unassembled WGS sequence"/>
</dbReference>
<reference evidence="10" key="1">
    <citation type="journal article" date="2014" name="Int. J. Syst. Evol. Microbiol.">
        <title>Complete genome sequence of Corynebacterium casei LMG S-19264T (=DSM 44701T), isolated from a smear-ripened cheese.</title>
        <authorList>
            <consortium name="US DOE Joint Genome Institute (JGI-PGF)"/>
            <person name="Walter F."/>
            <person name="Albersmeier A."/>
            <person name="Kalinowski J."/>
            <person name="Ruckert C."/>
        </authorList>
    </citation>
    <scope>NUCLEOTIDE SEQUENCE</scope>
    <source>
        <strain evidence="10">KCTC 32182</strain>
    </source>
</reference>
<dbReference type="RefSeq" id="WP_189533889.1">
    <property type="nucleotide sequence ID" value="NZ_BMYX01000010.1"/>
</dbReference>
<evidence type="ECO:0000313" key="11">
    <source>
        <dbReference type="Proteomes" id="UP000645257"/>
    </source>
</evidence>
<dbReference type="PROSITE" id="PS51257">
    <property type="entry name" value="PROKAR_LIPOPROTEIN"/>
    <property type="match status" value="1"/>
</dbReference>
<comment type="subcellular location">
    <subcellularLocation>
        <location evidence="9">Cell membrane</location>
        <topology evidence="9">Lipid-anchor</topology>
    </subcellularLocation>
    <subcellularLocation>
        <location evidence="1">Membrane</location>
    </subcellularLocation>
</comment>
<dbReference type="Gene3D" id="1.20.1600.10">
    <property type="entry name" value="Outer membrane efflux proteins (OEP)"/>
    <property type="match status" value="1"/>
</dbReference>
<evidence type="ECO:0000256" key="9">
    <source>
        <dbReference type="RuleBase" id="RU362097"/>
    </source>
</evidence>
<gene>
    <name evidence="10" type="ORF">GCM10011289_20160</name>
</gene>
<dbReference type="NCBIfam" id="TIGR01845">
    <property type="entry name" value="outer_NodT"/>
    <property type="match status" value="1"/>
</dbReference>
<dbReference type="InterPro" id="IPR010131">
    <property type="entry name" value="MdtP/NodT-like"/>
</dbReference>
<keyword evidence="5 9" id="KW-0732">Signal</keyword>
<dbReference type="GO" id="GO:0005886">
    <property type="term" value="C:plasma membrane"/>
    <property type="evidence" value="ECO:0007669"/>
    <property type="project" value="UniProtKB-SubCell"/>
</dbReference>
<evidence type="ECO:0000256" key="2">
    <source>
        <dbReference type="ARBA" id="ARBA00007613"/>
    </source>
</evidence>
<keyword evidence="8 9" id="KW-0449">Lipoprotein</keyword>
<accession>A0A918U9N2</accession>
<dbReference type="InterPro" id="IPR003423">
    <property type="entry name" value="OMP_efflux"/>
</dbReference>
<evidence type="ECO:0000313" key="10">
    <source>
        <dbReference type="EMBL" id="GGY16746.1"/>
    </source>
</evidence>
<reference evidence="10" key="2">
    <citation type="submission" date="2020-09" db="EMBL/GenBank/DDBJ databases">
        <authorList>
            <person name="Sun Q."/>
            <person name="Kim S."/>
        </authorList>
    </citation>
    <scope>NUCLEOTIDE SEQUENCE</scope>
    <source>
        <strain evidence="10">KCTC 32182</strain>
    </source>
</reference>
<feature type="signal peptide" evidence="9">
    <location>
        <begin position="1"/>
        <end position="27"/>
    </location>
</feature>
<keyword evidence="11" id="KW-1185">Reference proteome</keyword>
<proteinExistence type="inferred from homology"/>
<comment type="similarity">
    <text evidence="2 9">Belongs to the outer membrane factor (OMF) (TC 1.B.17) family.</text>
</comment>
<keyword evidence="4 9" id="KW-0812">Transmembrane</keyword>
<evidence type="ECO:0000256" key="7">
    <source>
        <dbReference type="ARBA" id="ARBA00023139"/>
    </source>
</evidence>
<name>A0A918U9N2_9NEIS</name>
<evidence type="ECO:0000256" key="4">
    <source>
        <dbReference type="ARBA" id="ARBA00022692"/>
    </source>
</evidence>
<keyword evidence="7 9" id="KW-0564">Palmitate</keyword>
<feature type="chain" id="PRO_5038161109" evidence="9">
    <location>
        <begin position="28"/>
        <end position="474"/>
    </location>
</feature>
<evidence type="ECO:0000256" key="8">
    <source>
        <dbReference type="ARBA" id="ARBA00023288"/>
    </source>
</evidence>
<evidence type="ECO:0000256" key="5">
    <source>
        <dbReference type="ARBA" id="ARBA00022729"/>
    </source>
</evidence>
<evidence type="ECO:0000256" key="3">
    <source>
        <dbReference type="ARBA" id="ARBA00022452"/>
    </source>
</evidence>
<dbReference type="Pfam" id="PF02321">
    <property type="entry name" value="OEP"/>
    <property type="match status" value="2"/>
</dbReference>
<sequence length="474" mass="50666">MKRLIRQGLPLALLGALLAGCATPDKASRSPGMLDAGSLSLADSPGLPATESWWTTLNDPQLNALVRDAFEHSPTLDMALARLDRARAEAGIARSDEGPKIDAGVSADRQRYSRYGLLPEPIGNNYFTTYSLALKGSWDLDLWGRRRAELDAALGKARAAQLDTAEARRAIARAVVAQYTALQRLQTRRTLIDERLQTLRQRQDLTRDRVRAGLVSADALATLATARSQFEQQANDLSHEMNTARHALAELAGKPPGALDGMTAAAPLAPPALPRAGLTANLLGRRPDILARKAEVEAAGAATQAARAAFYPDLSLTAFIGLSSLETGTWMKGDARTMGVTPALTLPIFHSGELKSNLAREEAGRDMAIASYNRTVLAALKEAADALSQTDTAERRLTETAQALQSARQTRNAAQARFKAGLSNRLALLDAIDTELEQASRHTDAIALARLAQADLHTALGGGFATRAPSQGQH</sequence>
<dbReference type="Gene3D" id="2.20.200.10">
    <property type="entry name" value="Outer membrane efflux proteins (OEP)"/>
    <property type="match status" value="1"/>
</dbReference>
<evidence type="ECO:0000256" key="1">
    <source>
        <dbReference type="ARBA" id="ARBA00004370"/>
    </source>
</evidence>
<keyword evidence="6 9" id="KW-0472">Membrane</keyword>
<organism evidence="10 11">
    <name type="scientific">Paludibacterium paludis</name>
    <dbReference type="NCBI Taxonomy" id="1225769"/>
    <lineage>
        <taxon>Bacteria</taxon>
        <taxon>Pseudomonadati</taxon>
        <taxon>Pseudomonadota</taxon>
        <taxon>Betaproteobacteria</taxon>
        <taxon>Neisseriales</taxon>
        <taxon>Chromobacteriaceae</taxon>
        <taxon>Paludibacterium</taxon>
    </lineage>
</organism>
<evidence type="ECO:0000256" key="6">
    <source>
        <dbReference type="ARBA" id="ARBA00023136"/>
    </source>
</evidence>
<keyword evidence="3 9" id="KW-1134">Transmembrane beta strand</keyword>
<protein>
    <submittedName>
        <fullName evidence="10">Outer membrane protein</fullName>
    </submittedName>
</protein>
<dbReference type="AlphaFoldDB" id="A0A918U9N2"/>
<comment type="caution">
    <text evidence="10">The sequence shown here is derived from an EMBL/GenBank/DDBJ whole genome shotgun (WGS) entry which is preliminary data.</text>
</comment>
<dbReference type="SUPFAM" id="SSF56954">
    <property type="entry name" value="Outer membrane efflux proteins (OEP)"/>
    <property type="match status" value="1"/>
</dbReference>
<dbReference type="PANTHER" id="PTHR30203:SF20">
    <property type="entry name" value="MULTIDRUG RESISTANCE OUTER MEMBRANE PROTEIN MDTP-RELATED"/>
    <property type="match status" value="1"/>
</dbReference>
<dbReference type="PANTHER" id="PTHR30203">
    <property type="entry name" value="OUTER MEMBRANE CATION EFFLUX PROTEIN"/>
    <property type="match status" value="1"/>
</dbReference>
<dbReference type="GO" id="GO:0015562">
    <property type="term" value="F:efflux transmembrane transporter activity"/>
    <property type="evidence" value="ECO:0007669"/>
    <property type="project" value="InterPro"/>
</dbReference>
<dbReference type="EMBL" id="BMYX01000010">
    <property type="protein sequence ID" value="GGY16746.1"/>
    <property type="molecule type" value="Genomic_DNA"/>
</dbReference>